<dbReference type="Gene3D" id="3.30.40.10">
    <property type="entry name" value="Zinc/RING finger domain, C3HC4 (zinc finger)"/>
    <property type="match status" value="1"/>
</dbReference>
<dbReference type="GO" id="GO:0008270">
    <property type="term" value="F:zinc ion binding"/>
    <property type="evidence" value="ECO:0007669"/>
    <property type="project" value="UniProtKB-KW"/>
</dbReference>
<feature type="compositionally biased region" description="Basic and acidic residues" evidence="7">
    <location>
        <begin position="16"/>
        <end position="98"/>
    </location>
</feature>
<evidence type="ECO:0000313" key="9">
    <source>
        <dbReference type="EMBL" id="CAD9760154.1"/>
    </source>
</evidence>
<dbReference type="SUPFAM" id="SSF57903">
    <property type="entry name" value="FYVE/PHD zinc finger"/>
    <property type="match status" value="1"/>
</dbReference>
<dbReference type="Pfam" id="PF00628">
    <property type="entry name" value="PHD"/>
    <property type="match status" value="1"/>
</dbReference>
<proteinExistence type="predicted"/>
<evidence type="ECO:0000256" key="6">
    <source>
        <dbReference type="PROSITE-ProRule" id="PRU00146"/>
    </source>
</evidence>
<dbReference type="GO" id="GO:0048188">
    <property type="term" value="C:Set1C/COMPASS complex"/>
    <property type="evidence" value="ECO:0007669"/>
    <property type="project" value="InterPro"/>
</dbReference>
<comment type="subcellular location">
    <subcellularLocation>
        <location evidence="1">Nucleus</location>
    </subcellularLocation>
</comment>
<feature type="domain" description="PHD-type" evidence="8">
    <location>
        <begin position="216"/>
        <end position="266"/>
    </location>
</feature>
<evidence type="ECO:0000256" key="3">
    <source>
        <dbReference type="ARBA" id="ARBA00022771"/>
    </source>
</evidence>
<feature type="region of interest" description="Disordered" evidence="7">
    <location>
        <begin position="1"/>
        <end position="151"/>
    </location>
</feature>
<evidence type="ECO:0000256" key="2">
    <source>
        <dbReference type="ARBA" id="ARBA00022723"/>
    </source>
</evidence>
<keyword evidence="4" id="KW-0862">Zinc</keyword>
<keyword evidence="3 6" id="KW-0863">Zinc-finger</keyword>
<dbReference type="InterPro" id="IPR013083">
    <property type="entry name" value="Znf_RING/FYVE/PHD"/>
</dbReference>
<dbReference type="PANTHER" id="PTHR46174:SF1">
    <property type="entry name" value="CXXC-TYPE ZINC FINGER PROTEIN 1"/>
    <property type="match status" value="1"/>
</dbReference>
<dbReference type="AlphaFoldDB" id="A0A7S2TQ10"/>
<dbReference type="EMBL" id="HBHP01012923">
    <property type="protein sequence ID" value="CAD9760154.1"/>
    <property type="molecule type" value="Transcribed_RNA"/>
</dbReference>
<sequence>MKDLEDLLGRHRQLKRTKEAEEEKSLKRNLEEKRDQKPANMKVEGDPGDVKKSPKDAKKSADEITGKAPQIKEENSEASKVKHETLVVVKEEEERTAGKPETMTCEDSSSGKDEQTRYHRKRRCKSDAQSSSKKTKIQPAPQSKPKYPQASDEDPFEIVLLYNVINKCRKLKSTAKEGLRKRWKPESDAAKRFLDACKGFDRVDIEEVEDLKSKTKVYCICKKIAEDVFMIGCDKCDEWYHPKCIGMSEESARNLDSFVCGRCRTPPA</sequence>
<evidence type="ECO:0000256" key="5">
    <source>
        <dbReference type="ARBA" id="ARBA00023242"/>
    </source>
</evidence>
<evidence type="ECO:0000256" key="4">
    <source>
        <dbReference type="ARBA" id="ARBA00022833"/>
    </source>
</evidence>
<dbReference type="GO" id="GO:0045893">
    <property type="term" value="P:positive regulation of DNA-templated transcription"/>
    <property type="evidence" value="ECO:0007669"/>
    <property type="project" value="TreeGrafter"/>
</dbReference>
<dbReference type="InterPro" id="IPR037869">
    <property type="entry name" value="Spp1/CFP1"/>
</dbReference>
<name>A0A7S2TQ10_9EUKA</name>
<dbReference type="InterPro" id="IPR019786">
    <property type="entry name" value="Zinc_finger_PHD-type_CS"/>
</dbReference>
<evidence type="ECO:0000256" key="7">
    <source>
        <dbReference type="SAM" id="MobiDB-lite"/>
    </source>
</evidence>
<keyword evidence="2" id="KW-0479">Metal-binding</keyword>
<dbReference type="PANTHER" id="PTHR46174">
    <property type="entry name" value="CXXC-TYPE ZINC FINGER PROTEIN 1"/>
    <property type="match status" value="1"/>
</dbReference>
<accession>A0A7S2TQ10</accession>
<evidence type="ECO:0000259" key="8">
    <source>
        <dbReference type="PROSITE" id="PS50016"/>
    </source>
</evidence>
<protein>
    <recommendedName>
        <fullName evidence="8">PHD-type domain-containing protein</fullName>
    </recommendedName>
</protein>
<gene>
    <name evidence="9" type="ORF">LSP00402_LOCUS8019</name>
</gene>
<reference evidence="9" key="1">
    <citation type="submission" date="2021-01" db="EMBL/GenBank/DDBJ databases">
        <authorList>
            <person name="Corre E."/>
            <person name="Pelletier E."/>
            <person name="Niang G."/>
            <person name="Scheremetjew M."/>
            <person name="Finn R."/>
            <person name="Kale V."/>
            <person name="Holt S."/>
            <person name="Cochrane G."/>
            <person name="Meng A."/>
            <person name="Brown T."/>
            <person name="Cohen L."/>
        </authorList>
    </citation>
    <scope>NUCLEOTIDE SEQUENCE</scope>
    <source>
        <strain evidence="9">CCMP622</strain>
    </source>
</reference>
<organism evidence="9">
    <name type="scientific">Lotharella oceanica</name>
    <dbReference type="NCBI Taxonomy" id="641309"/>
    <lineage>
        <taxon>Eukaryota</taxon>
        <taxon>Sar</taxon>
        <taxon>Rhizaria</taxon>
        <taxon>Cercozoa</taxon>
        <taxon>Chlorarachniophyceae</taxon>
        <taxon>Lotharella</taxon>
    </lineage>
</organism>
<keyword evidence="5" id="KW-0539">Nucleus</keyword>
<dbReference type="PROSITE" id="PS50016">
    <property type="entry name" value="ZF_PHD_2"/>
    <property type="match status" value="1"/>
</dbReference>
<dbReference type="SMART" id="SM00249">
    <property type="entry name" value="PHD"/>
    <property type="match status" value="1"/>
</dbReference>
<dbReference type="InterPro" id="IPR011011">
    <property type="entry name" value="Znf_FYVE_PHD"/>
</dbReference>
<dbReference type="InterPro" id="IPR001965">
    <property type="entry name" value="Znf_PHD"/>
</dbReference>
<dbReference type="InterPro" id="IPR019787">
    <property type="entry name" value="Znf_PHD-finger"/>
</dbReference>
<evidence type="ECO:0000256" key="1">
    <source>
        <dbReference type="ARBA" id="ARBA00004123"/>
    </source>
</evidence>
<dbReference type="PROSITE" id="PS01359">
    <property type="entry name" value="ZF_PHD_1"/>
    <property type="match status" value="1"/>
</dbReference>